<dbReference type="Proteomes" id="UP000265515">
    <property type="component" value="Unassembled WGS sequence"/>
</dbReference>
<evidence type="ECO:0000259" key="3">
    <source>
        <dbReference type="Pfam" id="PF08190"/>
    </source>
</evidence>
<feature type="compositionally biased region" description="Basic and acidic residues" evidence="2">
    <location>
        <begin position="388"/>
        <end position="404"/>
    </location>
</feature>
<dbReference type="GO" id="GO:0005737">
    <property type="term" value="C:cytoplasm"/>
    <property type="evidence" value="ECO:0007669"/>
    <property type="project" value="TreeGrafter"/>
</dbReference>
<proteinExistence type="inferred from homology"/>
<feature type="compositionally biased region" description="Basic and acidic residues" evidence="2">
    <location>
        <begin position="234"/>
        <end position="253"/>
    </location>
</feature>
<dbReference type="OMA" id="NICLEWI"/>
<dbReference type="Pfam" id="PF08190">
    <property type="entry name" value="PIH1"/>
    <property type="match status" value="1"/>
</dbReference>
<dbReference type="InterPro" id="IPR050734">
    <property type="entry name" value="PIH1/Kintoun_subfamily"/>
</dbReference>
<name>A0A388JX61_CHABU</name>
<comment type="similarity">
    <text evidence="1">Belongs to the PIH1 family.</text>
</comment>
<dbReference type="STRING" id="69332.A0A388JX61"/>
<dbReference type="Gramene" id="GBG62390">
    <property type="protein sequence ID" value="GBG62390"/>
    <property type="gene ID" value="CBR_g30343"/>
</dbReference>
<keyword evidence="5" id="KW-1185">Reference proteome</keyword>
<evidence type="ECO:0000256" key="1">
    <source>
        <dbReference type="ARBA" id="ARBA00008511"/>
    </source>
</evidence>
<feature type="compositionally biased region" description="Polar residues" evidence="2">
    <location>
        <begin position="263"/>
        <end position="285"/>
    </location>
</feature>
<organism evidence="4 5">
    <name type="scientific">Chara braunii</name>
    <name type="common">Braun's stonewort</name>
    <dbReference type="NCBI Taxonomy" id="69332"/>
    <lineage>
        <taxon>Eukaryota</taxon>
        <taxon>Viridiplantae</taxon>
        <taxon>Streptophyta</taxon>
        <taxon>Charophyceae</taxon>
        <taxon>Charales</taxon>
        <taxon>Characeae</taxon>
        <taxon>Chara</taxon>
    </lineage>
</organism>
<evidence type="ECO:0000313" key="4">
    <source>
        <dbReference type="EMBL" id="GBG62390.1"/>
    </source>
</evidence>
<dbReference type="PANTHER" id="PTHR22997">
    <property type="entry name" value="PIH1 DOMAIN-CONTAINING PROTEIN 1"/>
    <property type="match status" value="1"/>
</dbReference>
<feature type="region of interest" description="Disordered" evidence="2">
    <location>
        <begin position="216"/>
        <end position="320"/>
    </location>
</feature>
<sequence length="528" mass="57551">MHSHAEPCTPALGAGDGVVIPTPALHQEGDHGSEMDMIIPSSASLPSGADPLHGNSEEVVPQPGFVIKTKNEHSIKVFVNVCMSLKLDAPGNWEKGIPPEVDEALEKMEAGNEPNLTENVRFPLSASEPILSTSKDGTPCLVYDVLLNDSVVKQAKAFSRLRNFLANICLEWIKQKYKTELDENFKVIKATYKGGVIRHHRIRVAPKKLISELPDLQDSSDQQPAFPLFLRPPNKKDQREGSAAKGVKAEARDPQQPPRRCSSLPSTLDSSGNLASYQGTNSQSYKGMAKPPLPEDTTCSFSGEGTATAHSLQTTTSEDMASNEHVLGSHRNAGTELAPPSFTSCTTVTPVPATMLLDADSSQEHNVGSLSSPLAANHSSGPQSAAANREDGERKDTVIKEPVEPKNPMPLPLLPKYTITYEGKPIHTIEIQVFLPKLDEHTKVFLTDHNPGPGVEIEMAGENPPLRLSLPFHVVHSTAHASYRDSDRQLIIRLTHQPYRQVLTELKKRSPHVLGALNFQSRSLLELD</sequence>
<reference evidence="4 5" key="1">
    <citation type="journal article" date="2018" name="Cell">
        <title>The Chara Genome: Secondary Complexity and Implications for Plant Terrestrialization.</title>
        <authorList>
            <person name="Nishiyama T."/>
            <person name="Sakayama H."/>
            <person name="Vries J.D."/>
            <person name="Buschmann H."/>
            <person name="Saint-Marcoux D."/>
            <person name="Ullrich K.K."/>
            <person name="Haas F.B."/>
            <person name="Vanderstraeten L."/>
            <person name="Becker D."/>
            <person name="Lang D."/>
            <person name="Vosolsobe S."/>
            <person name="Rombauts S."/>
            <person name="Wilhelmsson P.K.I."/>
            <person name="Janitza P."/>
            <person name="Kern R."/>
            <person name="Heyl A."/>
            <person name="Rumpler F."/>
            <person name="Villalobos L.I.A.C."/>
            <person name="Clay J.M."/>
            <person name="Skokan R."/>
            <person name="Toyoda A."/>
            <person name="Suzuki Y."/>
            <person name="Kagoshima H."/>
            <person name="Schijlen E."/>
            <person name="Tajeshwar N."/>
            <person name="Catarino B."/>
            <person name="Hetherington A.J."/>
            <person name="Saltykova A."/>
            <person name="Bonnot C."/>
            <person name="Breuninger H."/>
            <person name="Symeonidi A."/>
            <person name="Radhakrishnan G.V."/>
            <person name="Van Nieuwerburgh F."/>
            <person name="Deforce D."/>
            <person name="Chang C."/>
            <person name="Karol K.G."/>
            <person name="Hedrich R."/>
            <person name="Ulvskov P."/>
            <person name="Glockner G."/>
            <person name="Delwiche C.F."/>
            <person name="Petrasek J."/>
            <person name="Van de Peer Y."/>
            <person name="Friml J."/>
            <person name="Beilby M."/>
            <person name="Dolan L."/>
            <person name="Kohara Y."/>
            <person name="Sugano S."/>
            <person name="Fujiyama A."/>
            <person name="Delaux P.-M."/>
            <person name="Quint M."/>
            <person name="TheiBen G."/>
            <person name="Hagemann M."/>
            <person name="Harholt J."/>
            <person name="Dunand C."/>
            <person name="Zachgo S."/>
            <person name="Langdale J."/>
            <person name="Maumus F."/>
            <person name="Straeten D.V.D."/>
            <person name="Gould S.B."/>
            <person name="Rensing S.A."/>
        </authorList>
    </citation>
    <scope>NUCLEOTIDE SEQUENCE [LARGE SCALE GENOMIC DNA]</scope>
    <source>
        <strain evidence="4 5">S276</strain>
    </source>
</reference>
<dbReference type="OrthoDB" id="5135119at2759"/>
<protein>
    <recommendedName>
        <fullName evidence="3">PIH1 N-terminal domain-containing protein</fullName>
    </recommendedName>
</protein>
<accession>A0A388JX61</accession>
<dbReference type="PANTHER" id="PTHR22997:SF11">
    <property type="entry name" value="PIH1 N-TERMINAL DOMAIN-CONTAINING PROTEIN"/>
    <property type="match status" value="1"/>
</dbReference>
<gene>
    <name evidence="4" type="ORF">CBR_g30343</name>
</gene>
<evidence type="ECO:0000256" key="2">
    <source>
        <dbReference type="SAM" id="MobiDB-lite"/>
    </source>
</evidence>
<feature type="domain" description="PIH1 N-terminal" evidence="3">
    <location>
        <begin position="56"/>
        <end position="205"/>
    </location>
</feature>
<feature type="compositionally biased region" description="Polar residues" evidence="2">
    <location>
        <begin position="297"/>
        <end position="320"/>
    </location>
</feature>
<feature type="region of interest" description="Disordered" evidence="2">
    <location>
        <begin position="361"/>
        <end position="407"/>
    </location>
</feature>
<evidence type="ECO:0000313" key="5">
    <source>
        <dbReference type="Proteomes" id="UP000265515"/>
    </source>
</evidence>
<feature type="region of interest" description="Disordered" evidence="2">
    <location>
        <begin position="1"/>
        <end position="32"/>
    </location>
</feature>
<dbReference type="InterPro" id="IPR012981">
    <property type="entry name" value="PIH1_N"/>
</dbReference>
<dbReference type="AlphaFoldDB" id="A0A388JX61"/>
<dbReference type="EMBL" id="BFEA01000028">
    <property type="protein sequence ID" value="GBG62390.1"/>
    <property type="molecule type" value="Genomic_DNA"/>
</dbReference>
<comment type="caution">
    <text evidence="4">The sequence shown here is derived from an EMBL/GenBank/DDBJ whole genome shotgun (WGS) entry which is preliminary data.</text>
</comment>
<feature type="compositionally biased region" description="Polar residues" evidence="2">
    <location>
        <begin position="364"/>
        <end position="386"/>
    </location>
</feature>